<evidence type="ECO:0000313" key="2">
    <source>
        <dbReference type="EMBL" id="MCT7942283.1"/>
    </source>
</evidence>
<comment type="caution">
    <text evidence="2">The sequence shown here is derived from an EMBL/GenBank/DDBJ whole genome shotgun (WGS) entry which is preliminary data.</text>
</comment>
<accession>A0A9X2WMV1</accession>
<keyword evidence="3" id="KW-1185">Reference proteome</keyword>
<name>A0A9X2WMV1_9GAMM</name>
<dbReference type="Proteomes" id="UP001155546">
    <property type="component" value="Unassembled WGS sequence"/>
</dbReference>
<gene>
    <name evidence="2" type="ORF">NE535_10815</name>
</gene>
<sequence>MNLDSIYSMLATPVRLISNRKRIVDRVDVTSEIAADSHEAPQSQLPPTLGKHTSLADKKVDPIKEDEHLEYITDDDAPLKELKVPIKHLDVEA</sequence>
<dbReference type="AlphaFoldDB" id="A0A9X2WMV1"/>
<feature type="region of interest" description="Disordered" evidence="1">
    <location>
        <begin position="34"/>
        <end position="55"/>
    </location>
</feature>
<reference evidence="2" key="1">
    <citation type="journal article" date="2023" name="Int. J. Syst. Evol. Microbiol.">
        <title>&lt;i&gt;Shewanella septentrionalis&lt;/i&gt; sp. nov. and &lt;i&gt;Shewanella holmiensis&lt;/i&gt; sp. nov., isolated from Baltic Sea water and sediments.</title>
        <authorList>
            <person name="Martin-Rodriguez A.J."/>
            <person name="Thorell K."/>
            <person name="Joffre E."/>
            <person name="Jensie-Markopoulos S."/>
            <person name="Moore E.R.B."/>
            <person name="Sjoling A."/>
        </authorList>
    </citation>
    <scope>NUCLEOTIDE SEQUENCE</scope>
    <source>
        <strain evidence="2">SP1S2-7</strain>
    </source>
</reference>
<dbReference type="EMBL" id="JAMTCD010000012">
    <property type="protein sequence ID" value="MCT7942283.1"/>
    <property type="molecule type" value="Genomic_DNA"/>
</dbReference>
<protein>
    <submittedName>
        <fullName evidence="2">Uncharacterized protein</fullName>
    </submittedName>
</protein>
<evidence type="ECO:0000313" key="3">
    <source>
        <dbReference type="Proteomes" id="UP001155546"/>
    </source>
</evidence>
<evidence type="ECO:0000256" key="1">
    <source>
        <dbReference type="SAM" id="MobiDB-lite"/>
    </source>
</evidence>
<proteinExistence type="predicted"/>
<dbReference type="RefSeq" id="WP_261298660.1">
    <property type="nucleotide sequence ID" value="NZ_JAMTCD010000012.1"/>
</dbReference>
<organism evidence="2 3">
    <name type="scientific">Shewanella holmiensis</name>
    <dbReference type="NCBI Taxonomy" id="2952222"/>
    <lineage>
        <taxon>Bacteria</taxon>
        <taxon>Pseudomonadati</taxon>
        <taxon>Pseudomonadota</taxon>
        <taxon>Gammaproteobacteria</taxon>
        <taxon>Alteromonadales</taxon>
        <taxon>Shewanellaceae</taxon>
        <taxon>Shewanella</taxon>
    </lineage>
</organism>